<proteinExistence type="predicted"/>
<organism evidence="1 2">
    <name type="scientific">Sphaerodactylus townsendi</name>
    <dbReference type="NCBI Taxonomy" id="933632"/>
    <lineage>
        <taxon>Eukaryota</taxon>
        <taxon>Metazoa</taxon>
        <taxon>Chordata</taxon>
        <taxon>Craniata</taxon>
        <taxon>Vertebrata</taxon>
        <taxon>Euteleostomi</taxon>
        <taxon>Lepidosauria</taxon>
        <taxon>Squamata</taxon>
        <taxon>Bifurcata</taxon>
        <taxon>Gekkota</taxon>
        <taxon>Sphaerodactylidae</taxon>
        <taxon>Sphaerodactylus</taxon>
    </lineage>
</organism>
<accession>A0ACB8FT20</accession>
<keyword evidence="2" id="KW-1185">Reference proteome</keyword>
<sequence>MMTQCLFVRRVPFQFIISESERGEAAPCLVECPRERGRPICASDGKLYKSPCAFQRARCREPFLEALPRSHCGGGAHREPNNTNLTRCWRRGPSHCLSRSPRGHEHHATYIPECDEDGSFLQVQCHKQTGYCWCSSPEGKPISGTSVLNETPNCTGSYTVRTLWQDSNSSRREEGARPLPTQPSPLPHKQEEGTSLPFLIPIIVPDFKPSRMTKQNQATLPAEYPPPSCEQERREAIEEAQQHQQEGTFVPECEPDGTYKMVQCHQATGYCWCVRVDTGRPVPGTSARNFPPDCGTDTAAKTTEVGSLFRDRTLQGCPGTKKAEFISNLIKALASDMLQSRMMPAPYRRFPDRLTGRSLEERVVRWQFVRLDKDFSNSISERELRPLKLYMKKHTRPKRCVRKFLDYCDLDDDRLISLNELRGCLGLS</sequence>
<evidence type="ECO:0000313" key="2">
    <source>
        <dbReference type="Proteomes" id="UP000827872"/>
    </source>
</evidence>
<comment type="caution">
    <text evidence="1">The sequence shown here is derived from an EMBL/GenBank/DDBJ whole genome shotgun (WGS) entry which is preliminary data.</text>
</comment>
<dbReference type="Proteomes" id="UP000827872">
    <property type="component" value="Linkage Group LG06"/>
</dbReference>
<dbReference type="EMBL" id="CM037619">
    <property type="protein sequence ID" value="KAH8008455.1"/>
    <property type="molecule type" value="Genomic_DNA"/>
</dbReference>
<protein>
    <submittedName>
        <fullName evidence="1">Uncharacterized protein</fullName>
    </submittedName>
</protein>
<name>A0ACB8FT20_9SAUR</name>
<gene>
    <name evidence="1" type="ORF">K3G42_029675</name>
</gene>
<evidence type="ECO:0000313" key="1">
    <source>
        <dbReference type="EMBL" id="KAH8008455.1"/>
    </source>
</evidence>
<reference evidence="1" key="1">
    <citation type="submission" date="2021-08" db="EMBL/GenBank/DDBJ databases">
        <title>The first chromosome-level gecko genome reveals the dynamic sex chromosomes of Neotropical dwarf geckos (Sphaerodactylidae: Sphaerodactylus).</title>
        <authorList>
            <person name="Pinto B.J."/>
            <person name="Keating S.E."/>
            <person name="Gamble T."/>
        </authorList>
    </citation>
    <scope>NUCLEOTIDE SEQUENCE</scope>
    <source>
        <strain evidence="1">TG3544</strain>
    </source>
</reference>